<dbReference type="SUPFAM" id="SSF74784">
    <property type="entry name" value="Translin"/>
    <property type="match status" value="1"/>
</dbReference>
<dbReference type="OMA" id="SYFDYVM"/>
<dbReference type="PANTHER" id="PTHR10741">
    <property type="entry name" value="TRANSLIN AND TRANSLIN ASSOCIATED PROTEIN X"/>
    <property type="match status" value="1"/>
</dbReference>
<dbReference type="Pfam" id="PF01997">
    <property type="entry name" value="Translin"/>
    <property type="match status" value="1"/>
</dbReference>
<reference evidence="6 8" key="1">
    <citation type="journal article" date="2016" name="PLoS ONE">
        <title>Sequence Assembly of Yarrowia lipolytica Strain W29/CLIB89 Shows Transposable Element Diversity.</title>
        <authorList>
            <person name="Magnan C."/>
            <person name="Yu J."/>
            <person name="Chang I."/>
            <person name="Jahn E."/>
            <person name="Kanomata Y."/>
            <person name="Wu J."/>
            <person name="Zeller M."/>
            <person name="Oakes M."/>
            <person name="Baldi P."/>
            <person name="Sandmeyer S."/>
        </authorList>
    </citation>
    <scope>NUCLEOTIDE SEQUENCE [LARGE SCALE GENOMIC DNA]</scope>
    <source>
        <strain evidence="6">CLIB89</strain>
        <strain evidence="8">CLIB89(W29)</strain>
    </source>
</reference>
<dbReference type="GO" id="GO:0005634">
    <property type="term" value="C:nucleus"/>
    <property type="evidence" value="ECO:0007669"/>
    <property type="project" value="UniProtKB-SubCell"/>
</dbReference>
<dbReference type="InterPro" id="IPR016068">
    <property type="entry name" value="Translin_N"/>
</dbReference>
<dbReference type="eggNOG" id="KOG3066">
    <property type="taxonomic scope" value="Eukaryota"/>
</dbReference>
<evidence type="ECO:0000313" key="6">
    <source>
        <dbReference type="EMBL" id="AOW07278.1"/>
    </source>
</evidence>
<dbReference type="InterPro" id="IPR002848">
    <property type="entry name" value="Translin_fam"/>
</dbReference>
<dbReference type="Gene3D" id="1.20.58.190">
    <property type="entry name" value="Translin, domain 1"/>
    <property type="match status" value="1"/>
</dbReference>
<gene>
    <name evidence="7" type="ORF">B0I71DRAFT_132645</name>
    <name evidence="6" type="ORF">YALI1_F22219g</name>
</gene>
<sequence length="240" mass="27397">MSLKRNTETEVEEGVKVAKIESSTEETAKNFFLQFKTRLDISQDERSQVINISRDVTAASKKIIFALHRVKKNGQEPLSLAPDVQATLTSQYKLIAAKFAEINSLVGNSTNAYWKYSRQVSGASEEMIEAMSFQFWLERGQIMTMEELHEIIKQHNIDVYVHPRDYISGLFDLTGELMRYGTLNKAHGLPIVALLREFEYSVFVLTGDPNLVKKIEVFQQSLAKLERLLYDQSLQVSEVV</sequence>
<dbReference type="EMBL" id="KZ859003">
    <property type="protein sequence ID" value="RDW25413.1"/>
    <property type="molecule type" value="Genomic_DNA"/>
</dbReference>
<evidence type="ECO:0000256" key="5">
    <source>
        <dbReference type="ARBA" id="ARBA00023242"/>
    </source>
</evidence>
<dbReference type="GO" id="GO:0005737">
    <property type="term" value="C:cytoplasm"/>
    <property type="evidence" value="ECO:0007669"/>
    <property type="project" value="UniProtKB-SubCell"/>
</dbReference>
<dbReference type="Proteomes" id="UP000256601">
    <property type="component" value="Unassembled WGS sequence"/>
</dbReference>
<evidence type="ECO:0000313" key="7">
    <source>
        <dbReference type="EMBL" id="RDW25413.1"/>
    </source>
</evidence>
<dbReference type="EMBL" id="CP017558">
    <property type="protein sequence ID" value="AOW07278.1"/>
    <property type="molecule type" value="Genomic_DNA"/>
</dbReference>
<reference evidence="7 9" key="2">
    <citation type="submission" date="2018-07" db="EMBL/GenBank/DDBJ databases">
        <title>Draft Genome Assemblies for Five Robust Yarrowia lipolytica Strains Exhibiting High Lipid Production and Pentose Sugar Utilization and Sugar Alcohol Secretion from Undetoxified Lignocellulosic Biomass Hydrolysates.</title>
        <authorList>
            <consortium name="DOE Joint Genome Institute"/>
            <person name="Walker C."/>
            <person name="Ryu S."/>
            <person name="Na H."/>
            <person name="Zane M."/>
            <person name="LaButti K."/>
            <person name="Lipzen A."/>
            <person name="Haridas S."/>
            <person name="Barry K."/>
            <person name="Grigoriev I.V."/>
            <person name="Quarterman J."/>
            <person name="Slininger P."/>
            <person name="Dien B."/>
            <person name="Trinh C.T."/>
        </authorList>
    </citation>
    <scope>NUCLEOTIDE SEQUENCE [LARGE SCALE GENOMIC DNA]</scope>
    <source>
        <strain evidence="7 9">YB392</strain>
    </source>
</reference>
<dbReference type="InterPro" id="IPR036081">
    <property type="entry name" value="Translin_sf"/>
</dbReference>
<dbReference type="CDD" id="cd14820">
    <property type="entry name" value="TRAX"/>
    <property type="match status" value="1"/>
</dbReference>
<evidence type="ECO:0000313" key="9">
    <source>
        <dbReference type="Proteomes" id="UP000256601"/>
    </source>
</evidence>
<dbReference type="GO" id="GO:0043565">
    <property type="term" value="F:sequence-specific DNA binding"/>
    <property type="evidence" value="ECO:0007669"/>
    <property type="project" value="InterPro"/>
</dbReference>
<dbReference type="RefSeq" id="XP_505503.1">
    <property type="nucleotide sequence ID" value="XM_505503.1"/>
</dbReference>
<dbReference type="GeneID" id="2908909"/>
<evidence type="ECO:0000256" key="1">
    <source>
        <dbReference type="ARBA" id="ARBA00004123"/>
    </source>
</evidence>
<dbReference type="OrthoDB" id="31005at2759"/>
<name>A0A1H6PKX9_YARLL</name>
<comment type="similarity">
    <text evidence="3">Belongs to the translin family.</text>
</comment>
<evidence type="ECO:0000256" key="4">
    <source>
        <dbReference type="ARBA" id="ARBA00022490"/>
    </source>
</evidence>
<dbReference type="Proteomes" id="UP000182444">
    <property type="component" value="Chromosome 1F"/>
</dbReference>
<dbReference type="InterPro" id="IPR016069">
    <property type="entry name" value="Translin_C"/>
</dbReference>
<evidence type="ECO:0000256" key="2">
    <source>
        <dbReference type="ARBA" id="ARBA00004496"/>
    </source>
</evidence>
<organism evidence="6 8">
    <name type="scientific">Yarrowia lipolytica</name>
    <name type="common">Candida lipolytica</name>
    <dbReference type="NCBI Taxonomy" id="4952"/>
    <lineage>
        <taxon>Eukaryota</taxon>
        <taxon>Fungi</taxon>
        <taxon>Dikarya</taxon>
        <taxon>Ascomycota</taxon>
        <taxon>Saccharomycotina</taxon>
        <taxon>Dipodascomycetes</taxon>
        <taxon>Dipodascales</taxon>
        <taxon>Dipodascales incertae sedis</taxon>
        <taxon>Yarrowia</taxon>
    </lineage>
</organism>
<protein>
    <submittedName>
        <fullName evidence="7">Translin</fullName>
    </submittedName>
</protein>
<proteinExistence type="inferred from homology"/>
<dbReference type="KEGG" id="yli:2908909"/>
<dbReference type="AlphaFoldDB" id="A0A1H6PKX9"/>
<dbReference type="Gene3D" id="1.20.58.200">
    <property type="entry name" value="Translin, domain 2"/>
    <property type="match status" value="1"/>
</dbReference>
<evidence type="ECO:0000313" key="8">
    <source>
        <dbReference type="Proteomes" id="UP000182444"/>
    </source>
</evidence>
<accession>A0A1H6PKX9</accession>
<comment type="subcellular location">
    <subcellularLocation>
        <location evidence="2">Cytoplasm</location>
    </subcellularLocation>
    <subcellularLocation>
        <location evidence="1">Nucleus</location>
    </subcellularLocation>
</comment>
<evidence type="ECO:0000256" key="3">
    <source>
        <dbReference type="ARBA" id="ARBA00005902"/>
    </source>
</evidence>
<dbReference type="VEuPathDB" id="FungiDB:YALI0_F16643g"/>
<dbReference type="VEuPathDB" id="FungiDB:YALI1_F22219g"/>
<keyword evidence="5" id="KW-0539">Nucleus</keyword>
<keyword evidence="4" id="KW-0963">Cytoplasm</keyword>